<dbReference type="Proteomes" id="UP000266272">
    <property type="component" value="Unassembled WGS sequence"/>
</dbReference>
<protein>
    <submittedName>
        <fullName evidence="1">Uncharacterized protein</fullName>
    </submittedName>
</protein>
<proteinExistence type="predicted"/>
<accession>A0A395NHQ9</accession>
<evidence type="ECO:0000313" key="2">
    <source>
        <dbReference type="Proteomes" id="UP000266272"/>
    </source>
</evidence>
<dbReference type="EMBL" id="PXOA01000435">
    <property type="protein sequence ID" value="RFU75451.1"/>
    <property type="molecule type" value="Genomic_DNA"/>
</dbReference>
<gene>
    <name evidence="1" type="ORF">TARUN_6784</name>
</gene>
<organism evidence="1 2">
    <name type="scientific">Trichoderma arundinaceum</name>
    <dbReference type="NCBI Taxonomy" id="490622"/>
    <lineage>
        <taxon>Eukaryota</taxon>
        <taxon>Fungi</taxon>
        <taxon>Dikarya</taxon>
        <taxon>Ascomycota</taxon>
        <taxon>Pezizomycotina</taxon>
        <taxon>Sordariomycetes</taxon>
        <taxon>Hypocreomycetidae</taxon>
        <taxon>Hypocreales</taxon>
        <taxon>Hypocreaceae</taxon>
        <taxon>Trichoderma</taxon>
    </lineage>
</organism>
<comment type="caution">
    <text evidence="1">The sequence shown here is derived from an EMBL/GenBank/DDBJ whole genome shotgun (WGS) entry which is preliminary data.</text>
</comment>
<reference evidence="1 2" key="1">
    <citation type="journal article" date="2018" name="PLoS Pathog.">
        <title>Evolution of structural diversity of trichothecenes, a family of toxins produced by plant pathogenic and entomopathogenic fungi.</title>
        <authorList>
            <person name="Proctor R.H."/>
            <person name="McCormick S.P."/>
            <person name="Kim H.S."/>
            <person name="Cardoza R.E."/>
            <person name="Stanley A.M."/>
            <person name="Lindo L."/>
            <person name="Kelly A."/>
            <person name="Brown D.W."/>
            <person name="Lee T."/>
            <person name="Vaughan M.M."/>
            <person name="Alexander N.J."/>
            <person name="Busman M."/>
            <person name="Gutierrez S."/>
        </authorList>
    </citation>
    <scope>NUCLEOTIDE SEQUENCE [LARGE SCALE GENOMIC DNA]</scope>
    <source>
        <strain evidence="1 2">IBT 40837</strain>
    </source>
</reference>
<dbReference type="AlphaFoldDB" id="A0A395NHQ9"/>
<evidence type="ECO:0000313" key="1">
    <source>
        <dbReference type="EMBL" id="RFU75451.1"/>
    </source>
</evidence>
<sequence length="70" mass="7759">MWPKFAAFDVTGLSSRCAGLEAVRIALLRLFGWLNGFAAARRSICPAQRPPDHVRRDMQLEMSGRVNATA</sequence>
<name>A0A395NHQ9_TRIAR</name>
<keyword evidence="2" id="KW-1185">Reference proteome</keyword>